<dbReference type="Gene3D" id="1.10.10.10">
    <property type="entry name" value="Winged helix-like DNA-binding domain superfamily/Winged helix DNA-binding domain"/>
    <property type="match status" value="1"/>
</dbReference>
<dbReference type="Pfam" id="PF21906">
    <property type="entry name" value="WHD_NrtR"/>
    <property type="match status" value="1"/>
</dbReference>
<feature type="domain" description="NrtR DNA-binding winged helix" evidence="1">
    <location>
        <begin position="219"/>
        <end position="278"/>
    </location>
</feature>
<evidence type="ECO:0000313" key="2">
    <source>
        <dbReference type="EMBL" id="BDE06780.1"/>
    </source>
</evidence>
<dbReference type="InterPro" id="IPR036390">
    <property type="entry name" value="WH_DNA-bd_sf"/>
</dbReference>
<protein>
    <submittedName>
        <fullName evidence="2">NAD regulator</fullName>
    </submittedName>
</protein>
<dbReference type="PIRSF" id="PIRSF019423">
    <property type="entry name" value="NMN_biosyn"/>
    <property type="match status" value="1"/>
</dbReference>
<dbReference type="AlphaFoldDB" id="A0AAN2C9Q6"/>
<dbReference type="Proteomes" id="UP001317532">
    <property type="component" value="Chromosome"/>
</dbReference>
<sequence length="294" mass="32221">MRHAGVRLQIDAVIVSVAGETPRVLTVAGAPRLPSGDFAPETDRTLELAARRLIGEQTGLRVGYLEQLYTFGDRDRDPREAAGGPRLVSVGYLALVGVDAAHAAPSGVAWHDWYAHLPWEDQRADAAERTAAARFVRARSRRGDAPLRERARVLFGIDGAAWNDEAVLERYELLYELGAVAEAGGRDAAFGMPMELDHRRILATAIGRIRGKIAYRPIVFELVPGAFSLSELQHTVEALAGRVLHGPNFRRLVEDSGIVEETGERRPSGGRPAKIYRFRPDVLAERPDPGIGIR</sequence>
<dbReference type="InterPro" id="IPR011213">
    <property type="entry name" value="NMN_biosyn"/>
</dbReference>
<reference evidence="2 3" key="1">
    <citation type="journal article" date="2022" name="ISME Commun">
        <title>Vulcanimicrobium alpinus gen. nov. sp. nov., the first cultivated representative of the candidate phylum 'Eremiobacterota', is a metabolically versatile aerobic anoxygenic phototroph.</title>
        <authorList>
            <person name="Yabe S."/>
            <person name="Muto K."/>
            <person name="Abe K."/>
            <person name="Yokota A."/>
            <person name="Staudigel H."/>
            <person name="Tebo B.M."/>
        </authorList>
    </citation>
    <scope>NUCLEOTIDE SEQUENCE [LARGE SCALE GENOMIC DNA]</scope>
    <source>
        <strain evidence="2 3">WC8-2</strain>
    </source>
</reference>
<dbReference type="SUPFAM" id="SSF55811">
    <property type="entry name" value="Nudix"/>
    <property type="match status" value="1"/>
</dbReference>
<evidence type="ECO:0000313" key="3">
    <source>
        <dbReference type="Proteomes" id="UP001317532"/>
    </source>
</evidence>
<dbReference type="KEGG" id="vab:WPS_20560"/>
<proteinExistence type="predicted"/>
<accession>A0AAN2C9Q6</accession>
<dbReference type="SUPFAM" id="SSF46785">
    <property type="entry name" value="Winged helix' DNA-binding domain"/>
    <property type="match status" value="1"/>
</dbReference>
<dbReference type="Gene3D" id="3.90.79.10">
    <property type="entry name" value="Nucleoside Triphosphate Pyrophosphohydrolase"/>
    <property type="match status" value="1"/>
</dbReference>
<dbReference type="InterPro" id="IPR054105">
    <property type="entry name" value="WHD_NrtR"/>
</dbReference>
<gene>
    <name evidence="2" type="ORF">WPS_20560</name>
</gene>
<dbReference type="RefSeq" id="WP_317994428.1">
    <property type="nucleotide sequence ID" value="NZ_AP025523.1"/>
</dbReference>
<dbReference type="InterPro" id="IPR015797">
    <property type="entry name" value="NUDIX_hydrolase-like_dom_sf"/>
</dbReference>
<dbReference type="CDD" id="cd18873">
    <property type="entry name" value="NUDIX_NadM_like"/>
    <property type="match status" value="1"/>
</dbReference>
<dbReference type="EMBL" id="AP025523">
    <property type="protein sequence ID" value="BDE06780.1"/>
    <property type="molecule type" value="Genomic_DNA"/>
</dbReference>
<dbReference type="InterPro" id="IPR036388">
    <property type="entry name" value="WH-like_DNA-bd_sf"/>
</dbReference>
<evidence type="ECO:0000259" key="1">
    <source>
        <dbReference type="Pfam" id="PF21906"/>
    </source>
</evidence>
<keyword evidence="3" id="KW-1185">Reference proteome</keyword>
<name>A0AAN2C9Q6_UNVUL</name>
<organism evidence="2 3">
    <name type="scientific">Vulcanimicrobium alpinum</name>
    <dbReference type="NCBI Taxonomy" id="3016050"/>
    <lineage>
        <taxon>Bacteria</taxon>
        <taxon>Bacillati</taxon>
        <taxon>Vulcanimicrobiota</taxon>
        <taxon>Vulcanimicrobiia</taxon>
        <taxon>Vulcanimicrobiales</taxon>
        <taxon>Vulcanimicrobiaceae</taxon>
        <taxon>Vulcanimicrobium</taxon>
    </lineage>
</organism>